<dbReference type="EMBL" id="CAJNDS010002419">
    <property type="protein sequence ID" value="CAE7467312.1"/>
    <property type="molecule type" value="Genomic_DNA"/>
</dbReference>
<evidence type="ECO:0000256" key="1">
    <source>
        <dbReference type="SAM" id="MobiDB-lite"/>
    </source>
</evidence>
<dbReference type="AlphaFoldDB" id="A0A812SBB0"/>
<gene>
    <name evidence="2" type="ORF">SNAT2548_LOCUS26128</name>
</gene>
<feature type="compositionally biased region" description="Pro residues" evidence="1">
    <location>
        <begin position="104"/>
        <end position="117"/>
    </location>
</feature>
<feature type="compositionally biased region" description="Polar residues" evidence="1">
    <location>
        <begin position="1"/>
        <end position="11"/>
    </location>
</feature>
<dbReference type="Proteomes" id="UP000604046">
    <property type="component" value="Unassembled WGS sequence"/>
</dbReference>
<feature type="compositionally biased region" description="Low complexity" evidence="1">
    <location>
        <begin position="93"/>
        <end position="103"/>
    </location>
</feature>
<feature type="compositionally biased region" description="Basic residues" evidence="1">
    <location>
        <begin position="347"/>
        <end position="356"/>
    </location>
</feature>
<feature type="region of interest" description="Disordered" evidence="1">
    <location>
        <begin position="182"/>
        <end position="319"/>
    </location>
</feature>
<keyword evidence="3" id="KW-1185">Reference proteome</keyword>
<feature type="compositionally biased region" description="Pro residues" evidence="1">
    <location>
        <begin position="83"/>
        <end position="92"/>
    </location>
</feature>
<feature type="compositionally biased region" description="Basic and acidic residues" evidence="1">
    <location>
        <begin position="235"/>
        <end position="244"/>
    </location>
</feature>
<feature type="compositionally biased region" description="Pro residues" evidence="1">
    <location>
        <begin position="288"/>
        <end position="297"/>
    </location>
</feature>
<feature type="compositionally biased region" description="Low complexity" evidence="1">
    <location>
        <begin position="298"/>
        <end position="312"/>
    </location>
</feature>
<evidence type="ECO:0000313" key="3">
    <source>
        <dbReference type="Proteomes" id="UP000604046"/>
    </source>
</evidence>
<evidence type="ECO:0000313" key="2">
    <source>
        <dbReference type="EMBL" id="CAE7467312.1"/>
    </source>
</evidence>
<feature type="region of interest" description="Disordered" evidence="1">
    <location>
        <begin position="56"/>
        <end position="141"/>
    </location>
</feature>
<feature type="compositionally biased region" description="Low complexity" evidence="1">
    <location>
        <begin position="12"/>
        <end position="23"/>
    </location>
</feature>
<reference evidence="2" key="1">
    <citation type="submission" date="2021-02" db="EMBL/GenBank/DDBJ databases">
        <authorList>
            <person name="Dougan E. K."/>
            <person name="Rhodes N."/>
            <person name="Thang M."/>
            <person name="Chan C."/>
        </authorList>
    </citation>
    <scope>NUCLEOTIDE SEQUENCE</scope>
</reference>
<feature type="region of interest" description="Disordered" evidence="1">
    <location>
        <begin position="333"/>
        <end position="356"/>
    </location>
</feature>
<accession>A0A812SBB0</accession>
<feature type="compositionally biased region" description="Pro residues" evidence="1">
    <location>
        <begin position="258"/>
        <end position="282"/>
    </location>
</feature>
<protein>
    <submittedName>
        <fullName evidence="2">Uncharacterized protein</fullName>
    </submittedName>
</protein>
<name>A0A812SBB0_9DINO</name>
<feature type="compositionally biased region" description="Basic residues" evidence="1">
    <location>
        <begin position="190"/>
        <end position="203"/>
    </location>
</feature>
<comment type="caution">
    <text evidence="2">The sequence shown here is derived from an EMBL/GenBank/DDBJ whole genome shotgun (WGS) entry which is preliminary data.</text>
</comment>
<sequence>MEDVESASQTVAPLPLALDAGPPLEDEGEPSGIVKPVARAVPVKVLPPPPLVDEMEEFDKLLLQGEAPQESKQKPGMAAFAAPPAPPAPSAPLAPAEPTAPAAPASPPAPAASPAPPAADVARDRVETARAATSSKPLLQKVKQEHIEKVEVVCEQVLVDPYLETPVSDSALSVEVLSQPLPAKAAKQPIAKRRTRPASKKAIVKVPPPVPRFGATTPAGLPGAVPELPGPMLSQKERDRKLQEIKQLLEQQTSDLAPIPPPPLLTTAPPSTPLTPPTPLTPMTPATPMTPPTPTTPTTPMRPMTPMTPMTPVASSVPKDAAERRFAAYSQLLLGDDADDAEAPWKRQGKRRRADL</sequence>
<feature type="region of interest" description="Disordered" evidence="1">
    <location>
        <begin position="1"/>
        <end position="39"/>
    </location>
</feature>
<proteinExistence type="predicted"/>
<dbReference type="OrthoDB" id="446872at2759"/>
<organism evidence="2 3">
    <name type="scientific">Symbiodinium natans</name>
    <dbReference type="NCBI Taxonomy" id="878477"/>
    <lineage>
        <taxon>Eukaryota</taxon>
        <taxon>Sar</taxon>
        <taxon>Alveolata</taxon>
        <taxon>Dinophyceae</taxon>
        <taxon>Suessiales</taxon>
        <taxon>Symbiodiniaceae</taxon>
        <taxon>Symbiodinium</taxon>
    </lineage>
</organism>